<dbReference type="RefSeq" id="WP_160196694.1">
    <property type="nucleotide sequence ID" value="NZ_QXXA01000005.1"/>
</dbReference>
<protein>
    <submittedName>
        <fullName evidence="2">Uncharacterized protein</fullName>
    </submittedName>
</protein>
<keyword evidence="3" id="KW-1185">Reference proteome</keyword>
<dbReference type="AlphaFoldDB" id="A0A845QVE5"/>
<keyword evidence="1" id="KW-0812">Transmembrane</keyword>
<gene>
    <name evidence="2" type="ORF">D3Z33_04965</name>
</gene>
<name>A0A845QVE5_9CLOT</name>
<feature type="transmembrane region" description="Helical" evidence="1">
    <location>
        <begin position="6"/>
        <end position="23"/>
    </location>
</feature>
<evidence type="ECO:0000256" key="1">
    <source>
        <dbReference type="SAM" id="Phobius"/>
    </source>
</evidence>
<feature type="transmembrane region" description="Helical" evidence="1">
    <location>
        <begin position="35"/>
        <end position="54"/>
    </location>
</feature>
<evidence type="ECO:0000313" key="2">
    <source>
        <dbReference type="EMBL" id="NBI06211.1"/>
    </source>
</evidence>
<organism evidence="2 3">
    <name type="scientific">Senegalia massiliensis</name>
    <dbReference type="NCBI Taxonomy" id="1720316"/>
    <lineage>
        <taxon>Bacteria</taxon>
        <taxon>Bacillati</taxon>
        <taxon>Bacillota</taxon>
        <taxon>Clostridia</taxon>
        <taxon>Eubacteriales</taxon>
        <taxon>Clostridiaceae</taxon>
        <taxon>Senegalia</taxon>
    </lineage>
</organism>
<evidence type="ECO:0000313" key="3">
    <source>
        <dbReference type="Proteomes" id="UP000467132"/>
    </source>
</evidence>
<proteinExistence type="predicted"/>
<accession>A0A845QVE5</accession>
<reference evidence="2 3" key="1">
    <citation type="submission" date="2018-08" db="EMBL/GenBank/DDBJ databases">
        <title>Murine metabolic-syndrome-specific gut microbial biobank.</title>
        <authorList>
            <person name="Liu C."/>
        </authorList>
    </citation>
    <scope>NUCLEOTIDE SEQUENCE [LARGE SCALE GENOMIC DNA]</scope>
    <source>
        <strain evidence="2 3">583</strain>
    </source>
</reference>
<dbReference type="Proteomes" id="UP000467132">
    <property type="component" value="Unassembled WGS sequence"/>
</dbReference>
<keyword evidence="1" id="KW-0472">Membrane</keyword>
<keyword evidence="1" id="KW-1133">Transmembrane helix</keyword>
<comment type="caution">
    <text evidence="2">The sequence shown here is derived from an EMBL/GenBank/DDBJ whole genome shotgun (WGS) entry which is preliminary data.</text>
</comment>
<sequence length="93" mass="10753">MWPHWINIVISFIAIFLGVRHNIKKDRYPKAMIIFFSLFVIEQILAYSIGIDVLKINRTNEDNGTTISIISIVLPLLLGFIIDNLIRKKSIQN</sequence>
<dbReference type="EMBL" id="QXXA01000005">
    <property type="protein sequence ID" value="NBI06211.1"/>
    <property type="molecule type" value="Genomic_DNA"/>
</dbReference>
<feature type="transmembrane region" description="Helical" evidence="1">
    <location>
        <begin position="66"/>
        <end position="86"/>
    </location>
</feature>